<dbReference type="STRING" id="980561.A1359_16690"/>
<feature type="binding site" evidence="13">
    <location>
        <begin position="22"/>
        <end position="23"/>
    </location>
    <ligand>
        <name>phosphoenolpyruvate</name>
        <dbReference type="ChEBI" id="CHEBI:58702"/>
    </ligand>
</feature>
<evidence type="ECO:0000256" key="1">
    <source>
        <dbReference type="ARBA" id="ARBA00004496"/>
    </source>
</evidence>
<comment type="caution">
    <text evidence="15">The sequence shown here is derived from an EMBL/GenBank/DDBJ whole genome shotgun (WGS) entry which is preliminary data.</text>
</comment>
<evidence type="ECO:0000256" key="13">
    <source>
        <dbReference type="HAMAP-Rule" id="MF_00111"/>
    </source>
</evidence>
<dbReference type="InterPro" id="IPR036968">
    <property type="entry name" value="Enolpyruvate_Tfrase_sf"/>
</dbReference>
<dbReference type="InterPro" id="IPR013792">
    <property type="entry name" value="RNA3'P_cycl/enolpyr_Trfase_a/b"/>
</dbReference>
<dbReference type="FunFam" id="3.65.10.10:FF:000001">
    <property type="entry name" value="UDP-N-acetylglucosamine 1-carboxyvinyltransferase"/>
    <property type="match status" value="1"/>
</dbReference>
<dbReference type="GO" id="GO:0008760">
    <property type="term" value="F:UDP-N-acetylglucosamine 1-carboxyvinyltransferase activity"/>
    <property type="evidence" value="ECO:0007669"/>
    <property type="project" value="UniProtKB-UniRule"/>
</dbReference>
<sequence length="421" mass="45102">MDKLLITGGGPLNGELRISGAKNAALPILAATLLSDCPVSIGNVPHLHDITTTLELLGQMGVSLMVDEKMNVEVDSNTIDKYEAPYDLVKTMRASILVLGPLLARYGEAHVALPGGCAIGTRPVDIHIDSLIKMGADIQVEAGYIHAKAKRLKGCHLVLDKITVTGTENILMAATLTEGVTIIENAAKEPEVSDLAHFLNKMGAKISGIGTDILTVEGVEKLGTPGLHYDILPDRIETGTYLVAGAISRGRVKLKNTDPKTLDAVLVKLIEAGAEITTGDNWIELNMHGNRPKAVSVRTAPYPAFPTDMQAQFCAMNAVAEGVGLVTETVFENRFMHIQEMQRMGSQIKLESNTAIITGIDRLTGAPVMATDLRASASLVLAALAADGDTLVDRIYHIDRGYDHIEEKLNQLGAIIRRVPN</sequence>
<evidence type="ECO:0000313" key="15">
    <source>
        <dbReference type="EMBL" id="OAI10547.1"/>
    </source>
</evidence>
<comment type="function">
    <text evidence="13">Cell wall formation. Adds enolpyruvyl to UDP-N-acetylglucosamine.</text>
</comment>
<keyword evidence="6 13" id="KW-0133">Cell shape</keyword>
<evidence type="ECO:0000259" key="14">
    <source>
        <dbReference type="Pfam" id="PF00275"/>
    </source>
</evidence>
<feature type="binding site" evidence="13">
    <location>
        <position position="93"/>
    </location>
    <ligand>
        <name>UDP-N-acetyl-alpha-D-glucosamine</name>
        <dbReference type="ChEBI" id="CHEBI:57705"/>
    </ligand>
</feature>
<dbReference type="PANTHER" id="PTHR43783">
    <property type="entry name" value="UDP-N-ACETYLGLUCOSAMINE 1-CARBOXYVINYLTRANSFERASE"/>
    <property type="match status" value="1"/>
</dbReference>
<dbReference type="NCBIfam" id="NF006873">
    <property type="entry name" value="PRK09369.1"/>
    <property type="match status" value="1"/>
</dbReference>
<keyword evidence="8 13" id="KW-0131">Cell cycle</keyword>
<dbReference type="SUPFAM" id="SSF55205">
    <property type="entry name" value="EPT/RTPC-like"/>
    <property type="match status" value="1"/>
</dbReference>
<dbReference type="GO" id="GO:0005737">
    <property type="term" value="C:cytoplasm"/>
    <property type="evidence" value="ECO:0007669"/>
    <property type="project" value="UniProtKB-SubCell"/>
</dbReference>
<dbReference type="NCBIfam" id="TIGR01072">
    <property type="entry name" value="murA"/>
    <property type="match status" value="1"/>
</dbReference>
<dbReference type="OrthoDB" id="9803760at2"/>
<evidence type="ECO:0000256" key="4">
    <source>
        <dbReference type="ARBA" id="ARBA00022618"/>
    </source>
</evidence>
<reference evidence="15 16" key="1">
    <citation type="submission" date="2016-03" db="EMBL/GenBank/DDBJ databases">
        <authorList>
            <person name="Ploux O."/>
        </authorList>
    </citation>
    <scope>NUCLEOTIDE SEQUENCE [LARGE SCALE GENOMIC DNA]</scope>
    <source>
        <strain evidence="15 16">R-45370</strain>
    </source>
</reference>
<dbReference type="CDD" id="cd01555">
    <property type="entry name" value="UdpNAET"/>
    <property type="match status" value="1"/>
</dbReference>
<feature type="binding site" evidence="13">
    <location>
        <position position="330"/>
    </location>
    <ligand>
        <name>UDP-N-acetyl-alpha-D-glucosamine</name>
        <dbReference type="ChEBI" id="CHEBI:57705"/>
    </ligand>
</feature>
<evidence type="ECO:0000256" key="12">
    <source>
        <dbReference type="ARBA" id="ARBA00047527"/>
    </source>
</evidence>
<evidence type="ECO:0000256" key="9">
    <source>
        <dbReference type="ARBA" id="ARBA00023316"/>
    </source>
</evidence>
<keyword evidence="5 13" id="KW-0808">Transferase</keyword>
<evidence type="ECO:0000256" key="3">
    <source>
        <dbReference type="ARBA" id="ARBA00022490"/>
    </source>
</evidence>
<comment type="catalytic activity">
    <reaction evidence="12 13">
        <text>phosphoenolpyruvate + UDP-N-acetyl-alpha-D-glucosamine = UDP-N-acetyl-3-O-(1-carboxyvinyl)-alpha-D-glucosamine + phosphate</text>
        <dbReference type="Rhea" id="RHEA:18681"/>
        <dbReference type="ChEBI" id="CHEBI:43474"/>
        <dbReference type="ChEBI" id="CHEBI:57705"/>
        <dbReference type="ChEBI" id="CHEBI:58702"/>
        <dbReference type="ChEBI" id="CHEBI:68483"/>
        <dbReference type="EC" id="2.5.1.7"/>
    </reaction>
</comment>
<comment type="caution">
    <text evidence="13">Lacks conserved residue(s) required for the propagation of feature annotation.</text>
</comment>
<dbReference type="GO" id="GO:0071555">
    <property type="term" value="P:cell wall organization"/>
    <property type="evidence" value="ECO:0007669"/>
    <property type="project" value="UniProtKB-KW"/>
</dbReference>
<evidence type="ECO:0000256" key="5">
    <source>
        <dbReference type="ARBA" id="ARBA00022679"/>
    </source>
</evidence>
<comment type="pathway">
    <text evidence="2 13">Cell wall biogenesis; peptidoglycan biosynthesis.</text>
</comment>
<evidence type="ECO:0000256" key="10">
    <source>
        <dbReference type="ARBA" id="ARBA00023317"/>
    </source>
</evidence>
<protein>
    <recommendedName>
        <fullName evidence="13">UDP-N-acetylglucosamine 1-carboxyvinyltransferase</fullName>
        <ecNumber evidence="13">2.5.1.7</ecNumber>
    </recommendedName>
    <alternativeName>
        <fullName evidence="13">Enoylpyruvate transferase</fullName>
    </alternativeName>
    <alternativeName>
        <fullName evidence="13">UDP-N-acetylglucosamine enolpyruvyl transferase</fullName>
        <shortName evidence="13">EPT</shortName>
    </alternativeName>
</protein>
<keyword evidence="10 13" id="KW-0670">Pyruvate</keyword>
<comment type="similarity">
    <text evidence="11 13">Belongs to the EPSP synthase family. MurA subfamily.</text>
</comment>
<dbReference type="InterPro" id="IPR001986">
    <property type="entry name" value="Enolpyruvate_Tfrase_dom"/>
</dbReference>
<dbReference type="InterPro" id="IPR005750">
    <property type="entry name" value="UDP_GlcNAc_COvinyl_MurA"/>
</dbReference>
<dbReference type="EC" id="2.5.1.7" evidence="13"/>
<dbReference type="Pfam" id="PF00275">
    <property type="entry name" value="EPSP_synthase"/>
    <property type="match status" value="1"/>
</dbReference>
<keyword evidence="7 13" id="KW-0573">Peptidoglycan synthesis</keyword>
<dbReference type="InterPro" id="IPR050068">
    <property type="entry name" value="MurA_subfamily"/>
</dbReference>
<dbReference type="Proteomes" id="UP000078476">
    <property type="component" value="Unassembled WGS sequence"/>
</dbReference>
<dbReference type="HAMAP" id="MF_00111">
    <property type="entry name" value="MurA"/>
    <property type="match status" value="1"/>
</dbReference>
<dbReference type="RefSeq" id="WP_066987268.1">
    <property type="nucleotide sequence ID" value="NZ_LUUI01000153.1"/>
</dbReference>
<keyword evidence="3 13" id="KW-0963">Cytoplasm</keyword>
<keyword evidence="16" id="KW-1185">Reference proteome</keyword>
<name>A0A177MXT8_9GAMM</name>
<dbReference type="GO" id="GO:0019277">
    <property type="term" value="P:UDP-N-acetylgalactosamine biosynthetic process"/>
    <property type="evidence" value="ECO:0007669"/>
    <property type="project" value="InterPro"/>
</dbReference>
<keyword evidence="4 13" id="KW-0132">Cell division</keyword>
<dbReference type="GO" id="GO:0009252">
    <property type="term" value="P:peptidoglycan biosynthetic process"/>
    <property type="evidence" value="ECO:0007669"/>
    <property type="project" value="UniProtKB-UniRule"/>
</dbReference>
<feature type="binding site" evidence="13">
    <location>
        <position position="308"/>
    </location>
    <ligand>
        <name>UDP-N-acetyl-alpha-D-glucosamine</name>
        <dbReference type="ChEBI" id="CHEBI:57705"/>
    </ligand>
</feature>
<dbReference type="EMBL" id="LUUI01000153">
    <property type="protein sequence ID" value="OAI10547.1"/>
    <property type="molecule type" value="Genomic_DNA"/>
</dbReference>
<dbReference type="FunFam" id="3.65.10.10:FF:000002">
    <property type="entry name" value="UDP-N-acetylglucosamine 1-carboxyvinyltransferase"/>
    <property type="match status" value="1"/>
</dbReference>
<feature type="active site" description="Proton donor" evidence="13">
    <location>
        <position position="117"/>
    </location>
</feature>
<dbReference type="GO" id="GO:0051301">
    <property type="term" value="P:cell division"/>
    <property type="evidence" value="ECO:0007669"/>
    <property type="project" value="UniProtKB-KW"/>
</dbReference>
<organism evidence="15 16">
    <name type="scientific">Methylomonas lenta</name>
    <dbReference type="NCBI Taxonomy" id="980561"/>
    <lineage>
        <taxon>Bacteria</taxon>
        <taxon>Pseudomonadati</taxon>
        <taxon>Pseudomonadota</taxon>
        <taxon>Gammaproteobacteria</taxon>
        <taxon>Methylococcales</taxon>
        <taxon>Methylococcaceae</taxon>
        <taxon>Methylomonas</taxon>
    </lineage>
</organism>
<proteinExistence type="inferred from homology"/>
<feature type="domain" description="Enolpyruvate transferase" evidence="14">
    <location>
        <begin position="7"/>
        <end position="409"/>
    </location>
</feature>
<accession>A0A177MXT8</accession>
<dbReference type="PANTHER" id="PTHR43783:SF1">
    <property type="entry name" value="UDP-N-ACETYLGLUCOSAMINE 1-CARBOXYVINYLTRANSFERASE"/>
    <property type="match status" value="1"/>
</dbReference>
<evidence type="ECO:0000256" key="2">
    <source>
        <dbReference type="ARBA" id="ARBA00004752"/>
    </source>
</evidence>
<feature type="modified residue" description="2-(S-cysteinyl)pyruvic acid O-phosphothioketal" evidence="13">
    <location>
        <position position="117"/>
    </location>
</feature>
<evidence type="ECO:0000256" key="6">
    <source>
        <dbReference type="ARBA" id="ARBA00022960"/>
    </source>
</evidence>
<dbReference type="GO" id="GO:0008360">
    <property type="term" value="P:regulation of cell shape"/>
    <property type="evidence" value="ECO:0007669"/>
    <property type="project" value="UniProtKB-KW"/>
</dbReference>
<evidence type="ECO:0000256" key="8">
    <source>
        <dbReference type="ARBA" id="ARBA00023306"/>
    </source>
</evidence>
<dbReference type="Gene3D" id="3.65.10.10">
    <property type="entry name" value="Enolpyruvate transferase domain"/>
    <property type="match status" value="2"/>
</dbReference>
<gene>
    <name evidence="13" type="primary">murA</name>
    <name evidence="15" type="ORF">A1359_16690</name>
</gene>
<comment type="subcellular location">
    <subcellularLocation>
        <location evidence="1 13">Cytoplasm</location>
    </subcellularLocation>
</comment>
<evidence type="ECO:0000256" key="11">
    <source>
        <dbReference type="ARBA" id="ARBA00038367"/>
    </source>
</evidence>
<dbReference type="UniPathway" id="UPA00219"/>
<dbReference type="AlphaFoldDB" id="A0A177MXT8"/>
<keyword evidence="9 13" id="KW-0961">Cell wall biogenesis/degradation</keyword>
<evidence type="ECO:0000313" key="16">
    <source>
        <dbReference type="Proteomes" id="UP000078476"/>
    </source>
</evidence>
<evidence type="ECO:0000256" key="7">
    <source>
        <dbReference type="ARBA" id="ARBA00022984"/>
    </source>
</evidence>